<dbReference type="HOGENOM" id="CLU_020336_7_0_1"/>
<reference evidence="5" key="1">
    <citation type="journal article" date="2014" name="Proc. Natl. Acad. Sci. U.S.A.">
        <title>Extensive sampling of basidiomycete genomes demonstrates inadequacy of the white-rot/brown-rot paradigm for wood decay fungi.</title>
        <authorList>
            <person name="Riley R."/>
            <person name="Salamov A.A."/>
            <person name="Brown D.W."/>
            <person name="Nagy L.G."/>
            <person name="Floudas D."/>
            <person name="Held B.W."/>
            <person name="Levasseur A."/>
            <person name="Lombard V."/>
            <person name="Morin E."/>
            <person name="Otillar R."/>
            <person name="Lindquist E.A."/>
            <person name="Sun H."/>
            <person name="LaButti K.M."/>
            <person name="Schmutz J."/>
            <person name="Jabbour D."/>
            <person name="Luo H."/>
            <person name="Baker S.E."/>
            <person name="Pisabarro A.G."/>
            <person name="Walton J.D."/>
            <person name="Blanchette R.A."/>
            <person name="Henrissat B."/>
            <person name="Martin F."/>
            <person name="Cullen D."/>
            <person name="Hibbett D.S."/>
            <person name="Grigoriev I.V."/>
        </authorList>
    </citation>
    <scope>NUCLEOTIDE SEQUENCE [LARGE SCALE GENOMIC DNA]</scope>
    <source>
        <strain evidence="5">MUCL 33604</strain>
    </source>
</reference>
<evidence type="ECO:0000256" key="1">
    <source>
        <dbReference type="ARBA" id="ARBA00022801"/>
    </source>
</evidence>
<dbReference type="Pfam" id="PF00561">
    <property type="entry name" value="Abhydrolase_1"/>
    <property type="match status" value="1"/>
</dbReference>
<keyword evidence="5" id="KW-1185">Reference proteome</keyword>
<comment type="similarity">
    <text evidence="2">Belongs to the AB hydrolase superfamily. Epoxide hydrolase family.</text>
</comment>
<dbReference type="AlphaFoldDB" id="A0A067QIP6"/>
<gene>
    <name evidence="4" type="ORF">JAAARDRAFT_202842</name>
</gene>
<sequence length="390" mass="44152">MFRHIRGELASYSLYFADKLTPVINAVKAEVQSVSDSFTSTQATAVDIELALSLYGMDPSSYKNVRTYRGVHYHYFASPAKGSKPTLLFLHGFPCTSWDWRHQVAYFKQKGYGLIVPDMLGYGGTDKPTDPEYYRPSFVCQDIVTILDNEDVEKVVVIGHDWGAKITSRLASYYPDRFLAFAFLAVGYLPPSPNLDIQQMLTQSKELLGYELFGYWNFFSSEGADRIIENNMDSFISIMFPQDPELTKTDIAPLGALKAWLLANKRTARAPFMTEEEVKIQSSLLLKGGMEAPLCWYKVMTSGINADDDKQIPTESYSLPAVPSLFIGCTRDYICLFQQQKETFEKFATGETRVLETDADHWVMLSHKEVVNRELEGWVERSVVGLRSKA</sequence>
<dbReference type="Proteomes" id="UP000027265">
    <property type="component" value="Unassembled WGS sequence"/>
</dbReference>
<dbReference type="Gene3D" id="3.40.50.1820">
    <property type="entry name" value="alpha/beta hydrolase"/>
    <property type="match status" value="1"/>
</dbReference>
<dbReference type="InterPro" id="IPR000639">
    <property type="entry name" value="Epox_hydrolase-like"/>
</dbReference>
<evidence type="ECO:0000259" key="3">
    <source>
        <dbReference type="Pfam" id="PF00561"/>
    </source>
</evidence>
<organism evidence="4 5">
    <name type="scientific">Jaapia argillacea MUCL 33604</name>
    <dbReference type="NCBI Taxonomy" id="933084"/>
    <lineage>
        <taxon>Eukaryota</taxon>
        <taxon>Fungi</taxon>
        <taxon>Dikarya</taxon>
        <taxon>Basidiomycota</taxon>
        <taxon>Agaricomycotina</taxon>
        <taxon>Agaricomycetes</taxon>
        <taxon>Agaricomycetidae</taxon>
        <taxon>Jaapiales</taxon>
        <taxon>Jaapiaceae</taxon>
        <taxon>Jaapia</taxon>
    </lineage>
</organism>
<dbReference type="STRING" id="933084.A0A067QIP6"/>
<dbReference type="EMBL" id="KL197710">
    <property type="protein sequence ID" value="KDQ63387.1"/>
    <property type="molecule type" value="Genomic_DNA"/>
</dbReference>
<evidence type="ECO:0000313" key="5">
    <source>
        <dbReference type="Proteomes" id="UP000027265"/>
    </source>
</evidence>
<dbReference type="InterPro" id="IPR029058">
    <property type="entry name" value="AB_hydrolase_fold"/>
</dbReference>
<dbReference type="PRINTS" id="PR00111">
    <property type="entry name" value="ABHYDROLASE"/>
</dbReference>
<dbReference type="OrthoDB" id="408373at2759"/>
<name>A0A067QIP6_9AGAM</name>
<feature type="domain" description="AB hydrolase-1" evidence="3">
    <location>
        <begin position="85"/>
        <end position="195"/>
    </location>
</feature>
<proteinExistence type="inferred from homology"/>
<protein>
    <recommendedName>
        <fullName evidence="3">AB hydrolase-1 domain-containing protein</fullName>
    </recommendedName>
</protein>
<dbReference type="PANTHER" id="PTHR43329">
    <property type="entry name" value="EPOXIDE HYDROLASE"/>
    <property type="match status" value="1"/>
</dbReference>
<dbReference type="PRINTS" id="PR00412">
    <property type="entry name" value="EPOXHYDRLASE"/>
</dbReference>
<keyword evidence="1" id="KW-0378">Hydrolase</keyword>
<dbReference type="SUPFAM" id="SSF53474">
    <property type="entry name" value="alpha/beta-Hydrolases"/>
    <property type="match status" value="1"/>
</dbReference>
<evidence type="ECO:0000313" key="4">
    <source>
        <dbReference type="EMBL" id="KDQ63387.1"/>
    </source>
</evidence>
<dbReference type="GO" id="GO:0016787">
    <property type="term" value="F:hydrolase activity"/>
    <property type="evidence" value="ECO:0007669"/>
    <property type="project" value="UniProtKB-KW"/>
</dbReference>
<evidence type="ECO:0000256" key="2">
    <source>
        <dbReference type="ARBA" id="ARBA00038334"/>
    </source>
</evidence>
<dbReference type="InParanoid" id="A0A067QIP6"/>
<dbReference type="InterPro" id="IPR000073">
    <property type="entry name" value="AB_hydrolase_1"/>
</dbReference>
<accession>A0A067QIP6</accession>